<feature type="compositionally biased region" description="Basic and acidic residues" evidence="1">
    <location>
        <begin position="65"/>
        <end position="74"/>
    </location>
</feature>
<name>A0ABN2NAI4_9PSEU</name>
<sequence length="74" mass="8578">MIAWTWHAPRMSDEQWFFCLKHHTVEGADGCRASDRLGPYPDKATAARALEIAKERTEAEDESDREWNERGSTR</sequence>
<feature type="region of interest" description="Disordered" evidence="1">
    <location>
        <begin position="54"/>
        <end position="74"/>
    </location>
</feature>
<gene>
    <name evidence="2" type="ORF">GCM10009836_40420</name>
</gene>
<protein>
    <recommendedName>
        <fullName evidence="4">SPOR domain-containing protein</fullName>
    </recommendedName>
</protein>
<comment type="caution">
    <text evidence="2">The sequence shown here is derived from an EMBL/GenBank/DDBJ whole genome shotgun (WGS) entry which is preliminary data.</text>
</comment>
<keyword evidence="3" id="KW-1185">Reference proteome</keyword>
<accession>A0ABN2NAI4</accession>
<dbReference type="EMBL" id="BAAAQK010000012">
    <property type="protein sequence ID" value="GAA1856148.1"/>
    <property type="molecule type" value="Genomic_DNA"/>
</dbReference>
<proteinExistence type="predicted"/>
<dbReference type="Proteomes" id="UP001500449">
    <property type="component" value="Unassembled WGS sequence"/>
</dbReference>
<evidence type="ECO:0000313" key="3">
    <source>
        <dbReference type="Proteomes" id="UP001500449"/>
    </source>
</evidence>
<evidence type="ECO:0008006" key="4">
    <source>
        <dbReference type="Google" id="ProtNLM"/>
    </source>
</evidence>
<organism evidence="2 3">
    <name type="scientific">Pseudonocardia ailaonensis</name>
    <dbReference type="NCBI Taxonomy" id="367279"/>
    <lineage>
        <taxon>Bacteria</taxon>
        <taxon>Bacillati</taxon>
        <taxon>Actinomycetota</taxon>
        <taxon>Actinomycetes</taxon>
        <taxon>Pseudonocardiales</taxon>
        <taxon>Pseudonocardiaceae</taxon>
        <taxon>Pseudonocardia</taxon>
    </lineage>
</organism>
<evidence type="ECO:0000256" key="1">
    <source>
        <dbReference type="SAM" id="MobiDB-lite"/>
    </source>
</evidence>
<reference evidence="2 3" key="1">
    <citation type="journal article" date="2019" name="Int. J. Syst. Evol. Microbiol.">
        <title>The Global Catalogue of Microorganisms (GCM) 10K type strain sequencing project: providing services to taxonomists for standard genome sequencing and annotation.</title>
        <authorList>
            <consortium name="The Broad Institute Genomics Platform"/>
            <consortium name="The Broad Institute Genome Sequencing Center for Infectious Disease"/>
            <person name="Wu L."/>
            <person name="Ma J."/>
        </authorList>
    </citation>
    <scope>NUCLEOTIDE SEQUENCE [LARGE SCALE GENOMIC DNA]</scope>
    <source>
        <strain evidence="2 3">JCM 16009</strain>
    </source>
</reference>
<evidence type="ECO:0000313" key="2">
    <source>
        <dbReference type="EMBL" id="GAA1856148.1"/>
    </source>
</evidence>